<dbReference type="InterPro" id="IPR012675">
    <property type="entry name" value="Beta-grasp_dom_sf"/>
</dbReference>
<dbReference type="SUPFAM" id="SSF54285">
    <property type="entry name" value="MoaD/ThiS"/>
    <property type="match status" value="1"/>
</dbReference>
<protein>
    <submittedName>
        <fullName evidence="1">ThiamineS protein</fullName>
    </submittedName>
</protein>
<dbReference type="EMBL" id="FMJC01000001">
    <property type="protein sequence ID" value="SCM71103.1"/>
    <property type="molecule type" value="Genomic_DNA"/>
</dbReference>
<gene>
    <name evidence="1" type="ORF">KL86DES1_10866</name>
</gene>
<name>A0A212L0L9_9BACT</name>
<sequence length="79" mass="8646">MHLTVKLSTTLRDHVSGYNPEAGLHLAMPEGSSAEQLARHLNLPLQDIKIVMVNGRQRKVDDLLRDGDRIAFFPAVGGG</sequence>
<dbReference type="RefSeq" id="WP_179979640.1">
    <property type="nucleotide sequence ID" value="NZ_LT608333.1"/>
</dbReference>
<dbReference type="InterPro" id="IPR003749">
    <property type="entry name" value="ThiS/MoaD-like"/>
</dbReference>
<reference evidence="1" key="1">
    <citation type="submission" date="2016-08" db="EMBL/GenBank/DDBJ databases">
        <authorList>
            <person name="Seilhamer J.J."/>
        </authorList>
    </citation>
    <scope>NUCLEOTIDE SEQUENCE</scope>
    <source>
        <strain evidence="1">86-1</strain>
    </source>
</reference>
<accession>A0A212L0L9</accession>
<proteinExistence type="predicted"/>
<dbReference type="InterPro" id="IPR016155">
    <property type="entry name" value="Mopterin_synth/thiamin_S_b"/>
</dbReference>
<dbReference type="AlphaFoldDB" id="A0A212L0L9"/>
<dbReference type="Gene3D" id="3.10.20.30">
    <property type="match status" value="1"/>
</dbReference>
<evidence type="ECO:0000313" key="1">
    <source>
        <dbReference type="EMBL" id="SCM71103.1"/>
    </source>
</evidence>
<organism evidence="1">
    <name type="scientific">uncultured Desulfovibrio sp</name>
    <dbReference type="NCBI Taxonomy" id="167968"/>
    <lineage>
        <taxon>Bacteria</taxon>
        <taxon>Pseudomonadati</taxon>
        <taxon>Thermodesulfobacteriota</taxon>
        <taxon>Desulfovibrionia</taxon>
        <taxon>Desulfovibrionales</taxon>
        <taxon>Desulfovibrionaceae</taxon>
        <taxon>Desulfovibrio</taxon>
        <taxon>environmental samples</taxon>
    </lineage>
</organism>
<dbReference type="Pfam" id="PF02597">
    <property type="entry name" value="ThiS"/>
    <property type="match status" value="1"/>
</dbReference>